<dbReference type="OrthoDB" id="8554211at2"/>
<evidence type="ECO:0000256" key="4">
    <source>
        <dbReference type="ARBA" id="ARBA00007971"/>
    </source>
</evidence>
<dbReference type="InterPro" id="IPR000067">
    <property type="entry name" value="FlgMring_FliF"/>
</dbReference>
<dbReference type="NCBIfam" id="TIGR00206">
    <property type="entry name" value="fliF"/>
    <property type="match status" value="1"/>
</dbReference>
<keyword evidence="7 14" id="KW-0812">Transmembrane</keyword>
<keyword evidence="17" id="KW-0969">Cilium</keyword>
<dbReference type="InterPro" id="IPR043427">
    <property type="entry name" value="YscJ/FliF"/>
</dbReference>
<feature type="domain" description="Flagellar M-ring N-terminal" evidence="15">
    <location>
        <begin position="66"/>
        <end position="242"/>
    </location>
</feature>
<evidence type="ECO:0000256" key="8">
    <source>
        <dbReference type="ARBA" id="ARBA00022989"/>
    </source>
</evidence>
<dbReference type="GO" id="GO:0071973">
    <property type="term" value="P:bacterial-type flagellum-dependent cell motility"/>
    <property type="evidence" value="ECO:0007669"/>
    <property type="project" value="InterPro"/>
</dbReference>
<evidence type="ECO:0000256" key="2">
    <source>
        <dbReference type="ARBA" id="ARBA00004117"/>
    </source>
</evidence>
<evidence type="ECO:0000256" key="1">
    <source>
        <dbReference type="ARBA" id="ARBA00003820"/>
    </source>
</evidence>
<dbReference type="InterPro" id="IPR006182">
    <property type="entry name" value="FliF_N_dom"/>
</dbReference>
<dbReference type="PRINTS" id="PR01009">
    <property type="entry name" value="FLGMRINGFLIF"/>
</dbReference>
<evidence type="ECO:0000256" key="9">
    <source>
        <dbReference type="ARBA" id="ARBA00023136"/>
    </source>
</evidence>
<keyword evidence="8 14" id="KW-1133">Transmembrane helix</keyword>
<feature type="compositionally biased region" description="Acidic residues" evidence="13">
    <location>
        <begin position="487"/>
        <end position="497"/>
    </location>
</feature>
<feature type="compositionally biased region" description="Low complexity" evidence="13">
    <location>
        <begin position="1"/>
        <end position="22"/>
    </location>
</feature>
<keyword evidence="18" id="KW-1185">Reference proteome</keyword>
<dbReference type="STRING" id="1117707.VQ7734_01448"/>
<evidence type="ECO:0000256" key="12">
    <source>
        <dbReference type="PIRNR" id="PIRNR004862"/>
    </source>
</evidence>
<name>A0A1M7YSV1_9VIBR</name>
<evidence type="ECO:0000256" key="6">
    <source>
        <dbReference type="ARBA" id="ARBA00022475"/>
    </source>
</evidence>
<evidence type="ECO:0000256" key="10">
    <source>
        <dbReference type="ARBA" id="ARBA00023143"/>
    </source>
</evidence>
<accession>A0A1M7YSV1</accession>
<evidence type="ECO:0000256" key="11">
    <source>
        <dbReference type="ARBA" id="ARBA00025936"/>
    </source>
</evidence>
<dbReference type="Proteomes" id="UP000184600">
    <property type="component" value="Unassembled WGS sequence"/>
</dbReference>
<protein>
    <recommendedName>
        <fullName evidence="5 12">Flagellar M-ring protein</fullName>
    </recommendedName>
</protein>
<comment type="subcellular location">
    <subcellularLocation>
        <location evidence="2 12">Bacterial flagellum basal body</location>
    </subcellularLocation>
    <subcellularLocation>
        <location evidence="3">Cell membrane</location>
        <topology evidence="3">Multi-pass membrane protein</topology>
    </subcellularLocation>
</comment>
<evidence type="ECO:0000313" key="18">
    <source>
        <dbReference type="Proteomes" id="UP000184600"/>
    </source>
</evidence>
<dbReference type="AlphaFoldDB" id="A0A1M7YSV1"/>
<evidence type="ECO:0000256" key="13">
    <source>
        <dbReference type="SAM" id="MobiDB-lite"/>
    </source>
</evidence>
<feature type="transmembrane region" description="Helical" evidence="14">
    <location>
        <begin position="455"/>
        <end position="474"/>
    </location>
</feature>
<feature type="region of interest" description="Disordered" evidence="13">
    <location>
        <begin position="485"/>
        <end position="506"/>
    </location>
</feature>
<dbReference type="EMBL" id="FRFG01000016">
    <property type="protein sequence ID" value="SHO55702.1"/>
    <property type="molecule type" value="Genomic_DNA"/>
</dbReference>
<keyword evidence="10 12" id="KW-0975">Bacterial flagellum</keyword>
<dbReference type="Pfam" id="PF08345">
    <property type="entry name" value="YscJ_FliF_C"/>
    <property type="match status" value="1"/>
</dbReference>
<evidence type="ECO:0000256" key="5">
    <source>
        <dbReference type="ARBA" id="ARBA00017949"/>
    </source>
</evidence>
<organism evidence="17 18">
    <name type="scientific">Vibrio quintilis</name>
    <dbReference type="NCBI Taxonomy" id="1117707"/>
    <lineage>
        <taxon>Bacteria</taxon>
        <taxon>Pseudomonadati</taxon>
        <taxon>Pseudomonadota</taxon>
        <taxon>Gammaproteobacteria</taxon>
        <taxon>Vibrionales</taxon>
        <taxon>Vibrionaceae</taxon>
        <taxon>Vibrio</taxon>
    </lineage>
</organism>
<evidence type="ECO:0000256" key="7">
    <source>
        <dbReference type="ARBA" id="ARBA00022692"/>
    </source>
</evidence>
<sequence>MAELSTHVAGAAAGTASPAQPVNSDNMDNLTRKMKDLWSSSQRNLVLSAVLATIVAAIIVVALWSSAQSFRPLYSQQERFDIGDIISVLESEGISYRLQEQNGQVLVPEGQVAHTRMLLAAKGVKAKLPTGLDTLKDDSSLGTSQFMETARYRHGLEGELVRTIISLNAVNNARVHLAIPRETLFVRQNGENPTASVMLELNPGDDLKPEQVEAIVNLVAGSVTGMKPEFVSVIDQYGRLLSADIGSAESGKVNAKFLEYQKNVEKQVIRRAADMLTPIVGPSNFRVQVAADMDFSRVEETSEVMSDDPVVRSEHTINNNSVDQIALGVPGSLSNEPPVTGEKPTKDSQNTNARSEVNRQYAVGSKVRRTQYQQGHINKLSISVLLNSAVAPNGTAWTDEEKSQISDMIKEAVGMTTARGDSLSLMSFNFTPVEIEAPPQIPWWQDPTVQQPLRYVIGGMLGLAMIFFVLRPLVMHLTGADRRDQEAEAAAEQDDTVYDNLQTREEREREEALNRRLAEKGISASNGLDVGSDMLPPPGSPLEIQLKHLQLIANEEPQRVAEVLKQWVNVNEHSRVDAGEEAEQA</sequence>
<evidence type="ECO:0000259" key="16">
    <source>
        <dbReference type="Pfam" id="PF08345"/>
    </source>
</evidence>
<keyword evidence="6" id="KW-1003">Cell membrane</keyword>
<keyword evidence="17" id="KW-0966">Cell projection</keyword>
<dbReference type="Pfam" id="PF01514">
    <property type="entry name" value="YscJ_FliF"/>
    <property type="match status" value="1"/>
</dbReference>
<reference evidence="18" key="1">
    <citation type="submission" date="2016-12" db="EMBL/GenBank/DDBJ databases">
        <authorList>
            <person name="Rodrigo-Torres L."/>
            <person name="Arahal R.D."/>
            <person name="Lucena T."/>
        </authorList>
    </citation>
    <scope>NUCLEOTIDE SEQUENCE [LARGE SCALE GENOMIC DNA]</scope>
</reference>
<dbReference type="GO" id="GO:0009431">
    <property type="term" value="C:bacterial-type flagellum basal body, MS ring"/>
    <property type="evidence" value="ECO:0007669"/>
    <property type="project" value="InterPro"/>
</dbReference>
<evidence type="ECO:0000259" key="15">
    <source>
        <dbReference type="Pfam" id="PF01514"/>
    </source>
</evidence>
<dbReference type="InterPro" id="IPR045851">
    <property type="entry name" value="AMP-bd_C_sf"/>
</dbReference>
<dbReference type="PIRSF" id="PIRSF004862">
    <property type="entry name" value="FliF"/>
    <property type="match status" value="1"/>
</dbReference>
<feature type="domain" description="Flagellar M-ring C-terminal" evidence="16">
    <location>
        <begin position="276"/>
        <end position="430"/>
    </location>
</feature>
<gene>
    <name evidence="17" type="primary">fliF_1</name>
    <name evidence="17" type="ORF">VQ7734_01448</name>
</gene>
<dbReference type="GO" id="GO:0003774">
    <property type="term" value="F:cytoskeletal motor activity"/>
    <property type="evidence" value="ECO:0007669"/>
    <property type="project" value="InterPro"/>
</dbReference>
<evidence type="ECO:0000256" key="3">
    <source>
        <dbReference type="ARBA" id="ARBA00004651"/>
    </source>
</evidence>
<feature type="region of interest" description="Disordered" evidence="13">
    <location>
        <begin position="1"/>
        <end position="28"/>
    </location>
</feature>
<keyword evidence="9 14" id="KW-0472">Membrane</keyword>
<evidence type="ECO:0000256" key="14">
    <source>
        <dbReference type="SAM" id="Phobius"/>
    </source>
</evidence>
<evidence type="ECO:0000313" key="17">
    <source>
        <dbReference type="EMBL" id="SHO55702.1"/>
    </source>
</evidence>
<dbReference type="PANTHER" id="PTHR30046:SF0">
    <property type="entry name" value="FLAGELLAR M-RING PROTEIN"/>
    <property type="match status" value="1"/>
</dbReference>
<proteinExistence type="inferred from homology"/>
<feature type="region of interest" description="Disordered" evidence="13">
    <location>
        <begin position="329"/>
        <end position="353"/>
    </location>
</feature>
<dbReference type="RefSeq" id="WP_073580959.1">
    <property type="nucleotide sequence ID" value="NZ_AP024897.1"/>
</dbReference>
<comment type="similarity">
    <text evidence="4 12">Belongs to the FliF family.</text>
</comment>
<dbReference type="InterPro" id="IPR013556">
    <property type="entry name" value="Flag_M-ring_C"/>
</dbReference>
<comment type="subunit">
    <text evidence="11">The basal body constitutes a major portion of the flagellar organelle and consists of four rings (L,P,S, and M) mounted on a central rod. The M ring is integral to the inner membrane of the cell and may be connected to the flagellar rod via the S ring. The S (supramembrane ring) lies just distal to the M ring. The L and P rings lie in the outer membrane and the periplasmic space, respectively.</text>
</comment>
<dbReference type="GO" id="GO:0005886">
    <property type="term" value="C:plasma membrane"/>
    <property type="evidence" value="ECO:0007669"/>
    <property type="project" value="UniProtKB-SubCell"/>
</dbReference>
<keyword evidence="17" id="KW-0282">Flagellum</keyword>
<dbReference type="PANTHER" id="PTHR30046">
    <property type="entry name" value="FLAGELLAR M-RING PROTEIN"/>
    <property type="match status" value="1"/>
</dbReference>
<dbReference type="Gene3D" id="3.30.300.30">
    <property type="match status" value="1"/>
</dbReference>
<feature type="transmembrane region" description="Helical" evidence="14">
    <location>
        <begin position="44"/>
        <end position="64"/>
    </location>
</feature>
<comment type="function">
    <text evidence="1 12">The M ring may be actively involved in energy transduction.</text>
</comment>